<reference evidence="4" key="1">
    <citation type="journal article" date="2022" name="Mol. Ecol. Resour.">
        <title>The complete and closed genome of the facultative generalist Candidatus Endoriftia persephone from deep-sea hydrothermal vents.</title>
        <authorList>
            <person name="de Oliveira A.L."/>
            <person name="Srivastava A."/>
            <person name="Espada-Hinojosa S."/>
            <person name="Bright M."/>
        </authorList>
    </citation>
    <scope>NUCLEOTIDE SEQUENCE</scope>
    <source>
        <strain evidence="4">Tica-EPR-9o50.N</strain>
    </source>
</reference>
<comment type="function">
    <text evidence="3">Inhibits all the catalytic activities of DNA gyrase by preventing its interaction with DNA. Acts by binding directly to the C-terminal domain of GyrB, which probably disrupts DNA binding by the gyrase.</text>
</comment>
<comment type="cofactor">
    <cofactor evidence="3">
        <name>Zn(2+)</name>
        <dbReference type="ChEBI" id="CHEBI:29105"/>
    </cofactor>
    <text evidence="3">Binds 1 zinc ion.</text>
</comment>
<keyword evidence="1 3" id="KW-0479">Metal-binding</keyword>
<feature type="binding site" evidence="3">
    <location>
        <position position="11"/>
    </location>
    <ligand>
        <name>Zn(2+)</name>
        <dbReference type="ChEBI" id="CHEBI:29105"/>
    </ligand>
</feature>
<proteinExistence type="inferred from homology"/>
<dbReference type="GO" id="GO:0008270">
    <property type="term" value="F:zinc ion binding"/>
    <property type="evidence" value="ECO:0007669"/>
    <property type="project" value="UniProtKB-UniRule"/>
</dbReference>
<dbReference type="SUPFAM" id="SSF57716">
    <property type="entry name" value="Glucocorticoid receptor-like (DNA-binding domain)"/>
    <property type="match status" value="1"/>
</dbReference>
<dbReference type="GO" id="GO:0008657">
    <property type="term" value="F:DNA topoisomerase type II (double strand cut, ATP-hydrolyzing) inhibitor activity"/>
    <property type="evidence" value="ECO:0007669"/>
    <property type="project" value="UniProtKB-UniRule"/>
</dbReference>
<accession>A0A9J6ZWJ4</accession>
<dbReference type="KEGG" id="eps:L0Y14_13395"/>
<feature type="binding site" evidence="3">
    <location>
        <position position="34"/>
    </location>
    <ligand>
        <name>Zn(2+)</name>
        <dbReference type="ChEBI" id="CHEBI:29105"/>
    </ligand>
</feature>
<comment type="similarity">
    <text evidence="3">Belongs to the DNA gyrase inhibitor YacG family.</text>
</comment>
<dbReference type="AlphaFoldDB" id="A0A9J6ZWJ4"/>
<dbReference type="EMBL" id="CP090569">
    <property type="protein sequence ID" value="USF87121.1"/>
    <property type="molecule type" value="Genomic_DNA"/>
</dbReference>
<dbReference type="PANTHER" id="PTHR36150:SF1">
    <property type="entry name" value="DNA GYRASE INHIBITOR YACG"/>
    <property type="match status" value="1"/>
</dbReference>
<dbReference type="PANTHER" id="PTHR36150">
    <property type="entry name" value="DNA GYRASE INHIBITOR YACG"/>
    <property type="match status" value="1"/>
</dbReference>
<dbReference type="InterPro" id="IPR013088">
    <property type="entry name" value="Znf_NHR/GATA"/>
</dbReference>
<evidence type="ECO:0000313" key="4">
    <source>
        <dbReference type="EMBL" id="USF87121.1"/>
    </source>
</evidence>
<dbReference type="HAMAP" id="MF_00649">
    <property type="entry name" value="DNA_gyrase_inhibitor_YacG"/>
    <property type="match status" value="1"/>
</dbReference>
<feature type="binding site" evidence="3">
    <location>
        <position position="14"/>
    </location>
    <ligand>
        <name>Zn(2+)</name>
        <dbReference type="ChEBI" id="CHEBI:29105"/>
    </ligand>
</feature>
<protein>
    <recommendedName>
        <fullName evidence="3">DNA gyrase inhibitor YacG</fullName>
    </recommendedName>
</protein>
<evidence type="ECO:0000256" key="1">
    <source>
        <dbReference type="ARBA" id="ARBA00022723"/>
    </source>
</evidence>
<dbReference type="Pfam" id="PF03884">
    <property type="entry name" value="YacG"/>
    <property type="match status" value="1"/>
</dbReference>
<dbReference type="Gene3D" id="3.30.50.10">
    <property type="entry name" value="Erythroid Transcription Factor GATA-1, subunit A"/>
    <property type="match status" value="1"/>
</dbReference>
<sequence>MSATEKRTVKCPTCGLPVTWEASSRWRPFCSERCRLIDLGEWFDEEHRIPMPTDVVPDGFDPER</sequence>
<dbReference type="Proteomes" id="UP001056649">
    <property type="component" value="Chromosome"/>
</dbReference>
<name>A0A9J6ZWJ4_9GAMM</name>
<keyword evidence="2 3" id="KW-0862">Zinc</keyword>
<dbReference type="NCBIfam" id="NF001638">
    <property type="entry name" value="PRK00418.1"/>
    <property type="match status" value="1"/>
</dbReference>
<feature type="binding site" evidence="3">
    <location>
        <position position="30"/>
    </location>
    <ligand>
        <name>Zn(2+)</name>
        <dbReference type="ChEBI" id="CHEBI:29105"/>
    </ligand>
</feature>
<organism evidence="4 5">
    <name type="scientific">Candidatus Endoriftia persephonae</name>
    <dbReference type="NCBI Taxonomy" id="393765"/>
    <lineage>
        <taxon>Bacteria</taxon>
        <taxon>Pseudomonadati</taxon>
        <taxon>Pseudomonadota</taxon>
        <taxon>Gammaproteobacteria</taxon>
        <taxon>Chromatiales</taxon>
        <taxon>Sedimenticolaceae</taxon>
        <taxon>Candidatus Endoriftia</taxon>
    </lineage>
</organism>
<evidence type="ECO:0000313" key="5">
    <source>
        <dbReference type="Proteomes" id="UP001056649"/>
    </source>
</evidence>
<gene>
    <name evidence="3 4" type="primary">yacG</name>
    <name evidence="4" type="ORF">L0Y14_13395</name>
</gene>
<dbReference type="RefSeq" id="WP_081417735.1">
    <property type="nucleotide sequence ID" value="NZ_CP090569.1"/>
</dbReference>
<dbReference type="GO" id="GO:0006355">
    <property type="term" value="P:regulation of DNA-templated transcription"/>
    <property type="evidence" value="ECO:0007669"/>
    <property type="project" value="InterPro"/>
</dbReference>
<dbReference type="InterPro" id="IPR005584">
    <property type="entry name" value="DNA_gyrase_inhibitor_YacG"/>
</dbReference>
<evidence type="ECO:0000256" key="3">
    <source>
        <dbReference type="HAMAP-Rule" id="MF_00649"/>
    </source>
</evidence>
<comment type="subunit">
    <text evidence="3">Interacts with GyrB.</text>
</comment>
<keyword evidence="5" id="KW-1185">Reference proteome</keyword>
<evidence type="ECO:0000256" key="2">
    <source>
        <dbReference type="ARBA" id="ARBA00022833"/>
    </source>
</evidence>